<dbReference type="EMBL" id="GGEC01059795">
    <property type="protein sequence ID" value="MBX40279.1"/>
    <property type="molecule type" value="Transcribed_RNA"/>
</dbReference>
<evidence type="ECO:0000313" key="1">
    <source>
        <dbReference type="EMBL" id="MBX40279.1"/>
    </source>
</evidence>
<accession>A0A2P2NCS0</accession>
<name>A0A2P2NCS0_RHIMU</name>
<proteinExistence type="predicted"/>
<reference evidence="1" key="1">
    <citation type="submission" date="2018-02" db="EMBL/GenBank/DDBJ databases">
        <title>Rhizophora mucronata_Transcriptome.</title>
        <authorList>
            <person name="Meera S.P."/>
            <person name="Sreeshan A."/>
            <person name="Augustine A."/>
        </authorList>
    </citation>
    <scope>NUCLEOTIDE SEQUENCE</scope>
    <source>
        <tissue evidence="1">Leaf</tissue>
    </source>
</reference>
<organism evidence="1">
    <name type="scientific">Rhizophora mucronata</name>
    <name type="common">Asiatic mangrove</name>
    <dbReference type="NCBI Taxonomy" id="61149"/>
    <lineage>
        <taxon>Eukaryota</taxon>
        <taxon>Viridiplantae</taxon>
        <taxon>Streptophyta</taxon>
        <taxon>Embryophyta</taxon>
        <taxon>Tracheophyta</taxon>
        <taxon>Spermatophyta</taxon>
        <taxon>Magnoliopsida</taxon>
        <taxon>eudicotyledons</taxon>
        <taxon>Gunneridae</taxon>
        <taxon>Pentapetalae</taxon>
        <taxon>rosids</taxon>
        <taxon>fabids</taxon>
        <taxon>Malpighiales</taxon>
        <taxon>Rhizophoraceae</taxon>
        <taxon>Rhizophora</taxon>
    </lineage>
</organism>
<sequence>MKKKLMNTLFAKDRLLLPTNPSRTVLLLCLTFSRLLMSPIS</sequence>
<protein>
    <submittedName>
        <fullName evidence="1">Uncharacterized protein</fullName>
    </submittedName>
</protein>
<dbReference type="AlphaFoldDB" id="A0A2P2NCS0"/>